<dbReference type="EMBL" id="LITT01000023">
    <property type="protein sequence ID" value="OAA86654.1"/>
    <property type="molecule type" value="Genomic_DNA"/>
</dbReference>
<reference evidence="1 2" key="1">
    <citation type="journal article" date="2015" name="Biotechnol. Bioeng.">
        <title>Genome sequence and phenotypic characterization of Caulobacter segnis.</title>
        <authorList>
            <person name="Patel S."/>
            <person name="Fletcher B."/>
            <person name="Scott D.C."/>
            <person name="Ely B."/>
        </authorList>
    </citation>
    <scope>NUCLEOTIDE SEQUENCE [LARGE SCALE GENOMIC DNA]</scope>
    <source>
        <strain evidence="1 2">ERI-2</strain>
    </source>
</reference>
<proteinExistence type="predicted"/>
<organism evidence="1 2">
    <name type="scientific">Clostridium ljungdahlii</name>
    <dbReference type="NCBI Taxonomy" id="1538"/>
    <lineage>
        <taxon>Bacteria</taxon>
        <taxon>Bacillati</taxon>
        <taxon>Bacillota</taxon>
        <taxon>Clostridia</taxon>
        <taxon>Eubacteriales</taxon>
        <taxon>Clostridiaceae</taxon>
        <taxon>Clostridium</taxon>
    </lineage>
</organism>
<evidence type="ECO:0000313" key="2">
    <source>
        <dbReference type="Proteomes" id="UP000077407"/>
    </source>
</evidence>
<protein>
    <submittedName>
        <fullName evidence="1">Uncharacterized protein</fullName>
    </submittedName>
</protein>
<dbReference type="PATRIC" id="fig|1538.10.peg.1642"/>
<evidence type="ECO:0000313" key="1">
    <source>
        <dbReference type="EMBL" id="OAA86654.1"/>
    </source>
</evidence>
<gene>
    <name evidence="1" type="ORF">WY13_02042</name>
</gene>
<dbReference type="AlphaFoldDB" id="A0A168NMM8"/>
<accession>A0A168NMM8</accession>
<name>A0A168NMM8_9CLOT</name>
<dbReference type="RefSeq" id="WP_063555509.1">
    <property type="nucleotide sequence ID" value="NZ_LITT01000023.1"/>
</dbReference>
<sequence length="61" mass="6719">MIGKIIDMNITDALVSFQDGTTASVGTTHLPPDSRIGDRINIHPISEVTLNDKYNQHPVLF</sequence>
<dbReference type="OrthoDB" id="1913811at2"/>
<comment type="caution">
    <text evidence="1">The sequence shown here is derived from an EMBL/GenBank/DDBJ whole genome shotgun (WGS) entry which is preliminary data.</text>
</comment>
<dbReference type="Proteomes" id="UP000077407">
    <property type="component" value="Unassembled WGS sequence"/>
</dbReference>